<reference evidence="3 4" key="1">
    <citation type="submission" date="2023-09" db="EMBL/GenBank/DDBJ databases">
        <title>Nesidiocoris tenuis whole genome shotgun sequence.</title>
        <authorList>
            <person name="Shibata T."/>
            <person name="Shimoda M."/>
            <person name="Kobayashi T."/>
            <person name="Uehara T."/>
        </authorList>
    </citation>
    <scope>NUCLEOTIDE SEQUENCE [LARGE SCALE GENOMIC DNA]</scope>
    <source>
        <strain evidence="3 4">Japan</strain>
    </source>
</reference>
<dbReference type="EMBL" id="AP028909">
    <property type="protein sequence ID" value="BES89450.1"/>
    <property type="molecule type" value="Genomic_DNA"/>
</dbReference>
<evidence type="ECO:0000313" key="4">
    <source>
        <dbReference type="Proteomes" id="UP001307889"/>
    </source>
</evidence>
<feature type="coiled-coil region" evidence="1">
    <location>
        <begin position="76"/>
        <end position="110"/>
    </location>
</feature>
<keyword evidence="4" id="KW-1185">Reference proteome</keyword>
<name>A0ABN7AB02_9HEMI</name>
<protein>
    <submittedName>
        <fullName evidence="3">Uncharacterized protein</fullName>
    </submittedName>
</protein>
<evidence type="ECO:0000313" key="3">
    <source>
        <dbReference type="EMBL" id="BES89450.1"/>
    </source>
</evidence>
<keyword evidence="1" id="KW-0175">Coiled coil</keyword>
<feature type="region of interest" description="Disordered" evidence="2">
    <location>
        <begin position="1"/>
        <end position="44"/>
    </location>
</feature>
<evidence type="ECO:0000256" key="1">
    <source>
        <dbReference type="SAM" id="Coils"/>
    </source>
</evidence>
<sequence>MNKDNSAKGLQHTPTGTKRDRSQLSPQTEGISRKRSTLAETANMTPLTHKDLDALYEKLITGMKTELATFATKAEIGQLVDRVEGLSRENQELRVEIEGLKKQNAGLLSTLDDFDAKIRRNRLIVRGLKPDKDADPRLGTEKFLLDLVGEGNKINVRQAFTLGANGMRSTVLVEMSSDYEADRVLASAGKLRNSGVSISRDLPPGMRKRANRMLRLRWEVKRASPGLSLKLRNDKLRINQHNFSWTDDRLESDGRNGVEVLKDITGVDFTKTIEEIVCFRRPLGAP</sequence>
<proteinExistence type="predicted"/>
<gene>
    <name evidence="3" type="ORF">NTJ_02257</name>
</gene>
<accession>A0ABN7AB02</accession>
<evidence type="ECO:0000256" key="2">
    <source>
        <dbReference type="SAM" id="MobiDB-lite"/>
    </source>
</evidence>
<organism evidence="3 4">
    <name type="scientific">Nesidiocoris tenuis</name>
    <dbReference type="NCBI Taxonomy" id="355587"/>
    <lineage>
        <taxon>Eukaryota</taxon>
        <taxon>Metazoa</taxon>
        <taxon>Ecdysozoa</taxon>
        <taxon>Arthropoda</taxon>
        <taxon>Hexapoda</taxon>
        <taxon>Insecta</taxon>
        <taxon>Pterygota</taxon>
        <taxon>Neoptera</taxon>
        <taxon>Paraneoptera</taxon>
        <taxon>Hemiptera</taxon>
        <taxon>Heteroptera</taxon>
        <taxon>Panheteroptera</taxon>
        <taxon>Cimicomorpha</taxon>
        <taxon>Miridae</taxon>
        <taxon>Dicyphina</taxon>
        <taxon>Nesidiocoris</taxon>
    </lineage>
</organism>
<dbReference type="Proteomes" id="UP001307889">
    <property type="component" value="Chromosome 1"/>
</dbReference>